<feature type="region of interest" description="Disordered" evidence="1">
    <location>
        <begin position="397"/>
        <end position="457"/>
    </location>
</feature>
<reference evidence="3" key="1">
    <citation type="submission" date="2016-05" db="EMBL/GenBank/DDBJ databases">
        <title>Comparative genomics of biotechnologically important yeasts.</title>
        <authorList>
            <consortium name="DOE Joint Genome Institute"/>
            <person name="Riley R."/>
            <person name="Haridas S."/>
            <person name="Wolfe K.H."/>
            <person name="Lopes M.R."/>
            <person name="Hittinger C.T."/>
            <person name="Goker M."/>
            <person name="Salamov A."/>
            <person name="Wisecaver J."/>
            <person name="Long T.M."/>
            <person name="Aerts A.L."/>
            <person name="Barry K."/>
            <person name="Choi C."/>
            <person name="Clum A."/>
            <person name="Coughlan A.Y."/>
            <person name="Deshpande S."/>
            <person name="Douglass A.P."/>
            <person name="Hanson S.J."/>
            <person name="Klenk H.-P."/>
            <person name="Labutti K."/>
            <person name="Lapidus A."/>
            <person name="Lindquist E."/>
            <person name="Lipzen A."/>
            <person name="Meier-Kolthoff J.P."/>
            <person name="Ohm R.A."/>
            <person name="Otillar R.P."/>
            <person name="Pangilinan J."/>
            <person name="Peng Y."/>
            <person name="Rokas A."/>
            <person name="Rosa C.A."/>
            <person name="Scheuner C."/>
            <person name="Sibirny A.A."/>
            <person name="Slot J.C."/>
            <person name="Stielow J.B."/>
            <person name="Sun H."/>
            <person name="Kurtzman C.P."/>
            <person name="Blackwell M."/>
            <person name="Grigoriev I.V."/>
            <person name="Jeffries T.W."/>
        </authorList>
    </citation>
    <scope>NUCLEOTIDE SEQUENCE [LARGE SCALE GENOMIC DNA]</scope>
    <source>
        <strain evidence="3">DSM 1968</strain>
    </source>
</reference>
<feature type="compositionally biased region" description="Basic and acidic residues" evidence="1">
    <location>
        <begin position="397"/>
        <end position="406"/>
    </location>
</feature>
<name>A0A1D2VA48_9ASCO</name>
<protein>
    <submittedName>
        <fullName evidence="2">Uncharacterized protein</fullName>
    </submittedName>
</protein>
<evidence type="ECO:0000313" key="3">
    <source>
        <dbReference type="Proteomes" id="UP000095038"/>
    </source>
</evidence>
<dbReference type="RefSeq" id="XP_020044849.1">
    <property type="nucleotide sequence ID" value="XM_020194765.1"/>
</dbReference>
<feature type="compositionally biased region" description="Low complexity" evidence="1">
    <location>
        <begin position="121"/>
        <end position="141"/>
    </location>
</feature>
<feature type="compositionally biased region" description="Low complexity" evidence="1">
    <location>
        <begin position="423"/>
        <end position="440"/>
    </location>
</feature>
<proteinExistence type="predicted"/>
<gene>
    <name evidence="2" type="ORF">ASCRUDRAFT_82700</name>
</gene>
<dbReference type="Proteomes" id="UP000095038">
    <property type="component" value="Unassembled WGS sequence"/>
</dbReference>
<evidence type="ECO:0000256" key="1">
    <source>
        <dbReference type="SAM" id="MobiDB-lite"/>
    </source>
</evidence>
<evidence type="ECO:0000313" key="2">
    <source>
        <dbReference type="EMBL" id="ODV58542.1"/>
    </source>
</evidence>
<dbReference type="GeneID" id="30968401"/>
<keyword evidence="3" id="KW-1185">Reference proteome</keyword>
<feature type="region of interest" description="Disordered" evidence="1">
    <location>
        <begin position="121"/>
        <end position="144"/>
    </location>
</feature>
<dbReference type="EMBL" id="KV454491">
    <property type="protein sequence ID" value="ODV58542.1"/>
    <property type="molecule type" value="Genomic_DNA"/>
</dbReference>
<sequence>MIEINLNYLEMIYYIQDLDKINLKINNSIAFQNPKSSSSSPFPSQYPDNITNYFNTDFPIISLNKSYSSNHSIISLSLIDPQNLKLKDIFFDKLINFKNYKNIARKKIAQSNLIISPLTSQSLKNNRNNNNNTHENTSFSNVTTENTSFQPLETFLTNDTTNDDSQSSKLKQNDKSVKDVLENLCNQKIPDFNKSKTNAPKPVVAEAQIIEQNTVESNISKRIKARPKRKVKTTTKQKHEFKNLETFQELKTQNNNKNNKTKNIKKTTKKIADNNHKKSMVQQKDNGDICITTNDTNEKQKQKQSENLIEIVDKTDFNFNVDKLKPLKKYSSRKKVLKSIAKLHNKVYVTESIKKKINNNKDIWDLSSTSSDNEKNGTDKIENNLNLNNIYINQKSLKENQKKRTNSDAGFETAEEPNSSSTQLQNNKILKQKNSISSQKSQKENEPEEQISLTSDDLDLSIGNKRINSTATAEDNSYYPSSPLISAKIRANQRKESMLNINKNHDEASDEEINISTKKRNKMRYLIPDSEVESLPKEIRQEPQNFIDKPVDSFENNKFIKLDQSNIQQELTRKNPPRKGRARRSVIQQQILSSVSAQYTQSHRNLPRIEEETTPTRIIKEMEQNQDECNEKVNIGSGLLEQSNFQTSAQIGDEIEENIIQEKLYQSLTSISACLVNRMKNVEQAITFKANEIKNEVEQKIEEMQKFSDEKMKEYLHFVKSLNENISSSDAELNKLLKG</sequence>
<dbReference type="AlphaFoldDB" id="A0A1D2VA48"/>
<dbReference type="InParanoid" id="A0A1D2VA48"/>
<accession>A0A1D2VA48</accession>
<organism evidence="2 3">
    <name type="scientific">Ascoidea rubescens DSM 1968</name>
    <dbReference type="NCBI Taxonomy" id="1344418"/>
    <lineage>
        <taxon>Eukaryota</taxon>
        <taxon>Fungi</taxon>
        <taxon>Dikarya</taxon>
        <taxon>Ascomycota</taxon>
        <taxon>Saccharomycotina</taxon>
        <taxon>Saccharomycetes</taxon>
        <taxon>Ascoideaceae</taxon>
        <taxon>Ascoidea</taxon>
    </lineage>
</organism>